<evidence type="ECO:0000313" key="2">
    <source>
        <dbReference type="EMBL" id="QLY34092.1"/>
    </source>
</evidence>
<dbReference type="Proteomes" id="UP000515512">
    <property type="component" value="Chromosome"/>
</dbReference>
<proteinExistence type="predicted"/>
<feature type="compositionally biased region" description="Gly residues" evidence="1">
    <location>
        <begin position="262"/>
        <end position="274"/>
    </location>
</feature>
<feature type="compositionally biased region" description="Low complexity" evidence="1">
    <location>
        <begin position="275"/>
        <end position="293"/>
    </location>
</feature>
<dbReference type="PANTHER" id="PTHR10151">
    <property type="entry name" value="ECTONUCLEOTIDE PYROPHOSPHATASE/PHOSPHODIESTERASE"/>
    <property type="match status" value="1"/>
</dbReference>
<sequence length="293" mass="30019">MYKKIQEAGAANLLKLAAEGTLGQTSIAPHTTISGPSWSTVLTGVWDTKHGIYNNSFTAKPFEKYPSAFTLLEKAKPELRTESIVTWKPISIIAGSNTPHADVNIASPAQSDDPTEAKIDAVTADSSAAAITDDGPDFLFTHLDQIDEAGHSHGGSSKEYLEAIRRIDAEVGKIVAAVDARAKANPNEKWNILVTADHGHKPGGGHGGQSADETANFLIARGPSFKAGVTNSTNSLVDITPTVLDLLGVQAGPDFDGKSIIDGGGSGSAGGGTGSSSLSSGLSSGSAGSNRAG</sequence>
<dbReference type="KEGG" id="nhu:H0264_03245"/>
<dbReference type="SUPFAM" id="SSF53649">
    <property type="entry name" value="Alkaline phosphatase-like"/>
    <property type="match status" value="1"/>
</dbReference>
<organism evidence="2 3">
    <name type="scientific">Nocardia huaxiensis</name>
    <dbReference type="NCBI Taxonomy" id="2755382"/>
    <lineage>
        <taxon>Bacteria</taxon>
        <taxon>Bacillati</taxon>
        <taxon>Actinomycetota</taxon>
        <taxon>Actinomycetes</taxon>
        <taxon>Mycobacteriales</taxon>
        <taxon>Nocardiaceae</taxon>
        <taxon>Nocardia</taxon>
    </lineage>
</organism>
<reference evidence="2 3" key="1">
    <citation type="submission" date="2020-07" db="EMBL/GenBank/DDBJ databases">
        <authorList>
            <person name="Zhuang K."/>
            <person name="Ran Y."/>
        </authorList>
    </citation>
    <scope>NUCLEOTIDE SEQUENCE [LARGE SCALE GENOMIC DNA]</scope>
    <source>
        <strain evidence="2 3">WCH-YHL-001</strain>
    </source>
</reference>
<keyword evidence="3" id="KW-1185">Reference proteome</keyword>
<dbReference type="InterPro" id="IPR002591">
    <property type="entry name" value="Phosphodiest/P_Trfase"/>
</dbReference>
<dbReference type="Pfam" id="PF01663">
    <property type="entry name" value="Phosphodiest"/>
    <property type="match status" value="1"/>
</dbReference>
<dbReference type="EMBL" id="CP059399">
    <property type="protein sequence ID" value="QLY34092.1"/>
    <property type="molecule type" value="Genomic_DNA"/>
</dbReference>
<dbReference type="InterPro" id="IPR017850">
    <property type="entry name" value="Alkaline_phosphatase_core_sf"/>
</dbReference>
<protein>
    <submittedName>
        <fullName evidence="2">Alkaline phosphatase family protein</fullName>
    </submittedName>
</protein>
<gene>
    <name evidence="2" type="ORF">H0264_03245</name>
</gene>
<name>A0A7D6VDU6_9NOCA</name>
<dbReference type="AlphaFoldDB" id="A0A7D6VDU6"/>
<dbReference type="Gene3D" id="3.40.720.10">
    <property type="entry name" value="Alkaline Phosphatase, subunit A"/>
    <property type="match status" value="1"/>
</dbReference>
<evidence type="ECO:0000256" key="1">
    <source>
        <dbReference type="SAM" id="MobiDB-lite"/>
    </source>
</evidence>
<evidence type="ECO:0000313" key="3">
    <source>
        <dbReference type="Proteomes" id="UP000515512"/>
    </source>
</evidence>
<dbReference type="GO" id="GO:0016787">
    <property type="term" value="F:hydrolase activity"/>
    <property type="evidence" value="ECO:0007669"/>
    <property type="project" value="UniProtKB-ARBA"/>
</dbReference>
<dbReference type="PANTHER" id="PTHR10151:SF120">
    <property type="entry name" value="BIS(5'-ADENOSYL)-TRIPHOSPHATASE"/>
    <property type="match status" value="1"/>
</dbReference>
<feature type="region of interest" description="Disordered" evidence="1">
    <location>
        <begin position="260"/>
        <end position="293"/>
    </location>
</feature>
<accession>A0A7D6VDU6</accession>